<dbReference type="EMBL" id="CP094326">
    <property type="protein sequence ID" value="UNY97650.1"/>
    <property type="molecule type" value="Genomic_DNA"/>
</dbReference>
<gene>
    <name evidence="2" type="ORF">MQE36_11190</name>
</gene>
<feature type="signal peptide" evidence="1">
    <location>
        <begin position="1"/>
        <end position="19"/>
    </location>
</feature>
<sequence length="152" mass="18298">MKKLITLYILCLFVPVLQAQESKHEKIKALKVAFITEKLALTTEEAESFWPIYNSYDDTMHKLKYEEMGKIKRTLKETPLESLSETRAKKMYQEWLSLENHMCSNRRNMLTQLEAVLPYSKIMMLQRAEWEFHRKLIDQLRNEKRKGKERKK</sequence>
<evidence type="ECO:0008006" key="4">
    <source>
        <dbReference type="Google" id="ProtNLM"/>
    </source>
</evidence>
<dbReference type="Proteomes" id="UP000829476">
    <property type="component" value="Chromosome"/>
</dbReference>
<reference evidence="2 3" key="1">
    <citation type="journal article" date="2018" name="Int. J. Syst. Evol. Microbiol.">
        <title>Zhouia spongiae sp. nov., isolated from a marine sponge.</title>
        <authorList>
            <person name="Zhuang L."/>
            <person name="Lin B."/>
            <person name="Qin F."/>
            <person name="Luo L."/>
        </authorList>
    </citation>
    <scope>NUCLEOTIDE SEQUENCE [LARGE SCALE GENOMIC DNA]</scope>
    <source>
        <strain evidence="2 3">HN-Y44</strain>
    </source>
</reference>
<protein>
    <recommendedName>
        <fullName evidence="4">Sensor of ECF-type sigma factor</fullName>
    </recommendedName>
</protein>
<keyword evidence="3" id="KW-1185">Reference proteome</keyword>
<evidence type="ECO:0000313" key="3">
    <source>
        <dbReference type="Proteomes" id="UP000829476"/>
    </source>
</evidence>
<dbReference type="RefSeq" id="WP_242936062.1">
    <property type="nucleotide sequence ID" value="NZ_CP094326.1"/>
</dbReference>
<proteinExistence type="predicted"/>
<keyword evidence="1" id="KW-0732">Signal</keyword>
<accession>A0ABY3YIH7</accession>
<name>A0ABY3YIH7_9FLAO</name>
<evidence type="ECO:0000313" key="2">
    <source>
        <dbReference type="EMBL" id="UNY97650.1"/>
    </source>
</evidence>
<evidence type="ECO:0000256" key="1">
    <source>
        <dbReference type="SAM" id="SignalP"/>
    </source>
</evidence>
<feature type="chain" id="PRO_5045935713" description="Sensor of ECF-type sigma factor" evidence="1">
    <location>
        <begin position="20"/>
        <end position="152"/>
    </location>
</feature>
<organism evidence="2 3">
    <name type="scientific">Zhouia spongiae</name>
    <dbReference type="NCBI Taxonomy" id="2202721"/>
    <lineage>
        <taxon>Bacteria</taxon>
        <taxon>Pseudomonadati</taxon>
        <taxon>Bacteroidota</taxon>
        <taxon>Flavobacteriia</taxon>
        <taxon>Flavobacteriales</taxon>
        <taxon>Flavobacteriaceae</taxon>
        <taxon>Zhouia</taxon>
    </lineage>
</organism>